<keyword evidence="8" id="KW-1185">Reference proteome</keyword>
<dbReference type="EMBL" id="JABRWO010000013">
    <property type="protein sequence ID" value="MBA2117230.1"/>
    <property type="molecule type" value="Genomic_DNA"/>
</dbReference>
<dbReference type="InterPro" id="IPR024607">
    <property type="entry name" value="Sulfatase_CS"/>
</dbReference>
<evidence type="ECO:0000313" key="8">
    <source>
        <dbReference type="Proteomes" id="UP000551616"/>
    </source>
</evidence>
<dbReference type="Pfam" id="PF00884">
    <property type="entry name" value="Sulfatase"/>
    <property type="match status" value="1"/>
</dbReference>
<feature type="signal peptide" evidence="5">
    <location>
        <begin position="1"/>
        <end position="23"/>
    </location>
</feature>
<evidence type="ECO:0000259" key="6">
    <source>
        <dbReference type="Pfam" id="PF00884"/>
    </source>
</evidence>
<accession>A0A7V9A977</accession>
<dbReference type="InterPro" id="IPR050738">
    <property type="entry name" value="Sulfatase"/>
</dbReference>
<organism evidence="7 8">
    <name type="scientific">Bremerella alba</name>
    <dbReference type="NCBI Taxonomy" id="980252"/>
    <lineage>
        <taxon>Bacteria</taxon>
        <taxon>Pseudomonadati</taxon>
        <taxon>Planctomycetota</taxon>
        <taxon>Planctomycetia</taxon>
        <taxon>Pirellulales</taxon>
        <taxon>Pirellulaceae</taxon>
        <taxon>Bremerella</taxon>
    </lineage>
</organism>
<evidence type="ECO:0000256" key="3">
    <source>
        <dbReference type="ARBA" id="ARBA00022801"/>
    </source>
</evidence>
<dbReference type="CDD" id="cd16151">
    <property type="entry name" value="sulfatase_like"/>
    <property type="match status" value="1"/>
</dbReference>
<evidence type="ECO:0000256" key="4">
    <source>
        <dbReference type="ARBA" id="ARBA00022837"/>
    </source>
</evidence>
<dbReference type="PANTHER" id="PTHR42693:SF53">
    <property type="entry name" value="ENDO-4-O-SULFATASE"/>
    <property type="match status" value="1"/>
</dbReference>
<name>A0A7V9A977_9BACT</name>
<keyword evidence="2" id="KW-0479">Metal-binding</keyword>
<evidence type="ECO:0000256" key="1">
    <source>
        <dbReference type="ARBA" id="ARBA00008779"/>
    </source>
</evidence>
<keyword evidence="3" id="KW-0378">Hydrolase</keyword>
<dbReference type="GO" id="GO:0046872">
    <property type="term" value="F:metal ion binding"/>
    <property type="evidence" value="ECO:0007669"/>
    <property type="project" value="UniProtKB-KW"/>
</dbReference>
<proteinExistence type="inferred from homology"/>
<evidence type="ECO:0000256" key="5">
    <source>
        <dbReference type="SAM" id="SignalP"/>
    </source>
</evidence>
<dbReference type="Proteomes" id="UP000551616">
    <property type="component" value="Unassembled WGS sequence"/>
</dbReference>
<comment type="similarity">
    <text evidence="1">Belongs to the sulfatase family.</text>
</comment>
<evidence type="ECO:0000313" key="7">
    <source>
        <dbReference type="EMBL" id="MBA2117230.1"/>
    </source>
</evidence>
<feature type="domain" description="Sulfatase N-terminal" evidence="6">
    <location>
        <begin position="28"/>
        <end position="344"/>
    </location>
</feature>
<dbReference type="SUPFAM" id="SSF53649">
    <property type="entry name" value="Alkaline phosphatase-like"/>
    <property type="match status" value="1"/>
</dbReference>
<keyword evidence="5" id="KW-0732">Signal</keyword>
<evidence type="ECO:0000256" key="2">
    <source>
        <dbReference type="ARBA" id="ARBA00022723"/>
    </source>
</evidence>
<dbReference type="RefSeq" id="WP_207398609.1">
    <property type="nucleotide sequence ID" value="NZ_JABRWO010000013.1"/>
</dbReference>
<dbReference type="AlphaFoldDB" id="A0A7V9A977"/>
<gene>
    <name evidence="7" type="ORF">HOV93_44260</name>
</gene>
<reference evidence="7 8" key="1">
    <citation type="submission" date="2020-05" db="EMBL/GenBank/DDBJ databases">
        <title>Bremerella alba sp. nov., a novel planctomycete isolated from the surface of the macroalga Fucus spiralis.</title>
        <authorList>
            <person name="Godinho O."/>
            <person name="Botelho R."/>
            <person name="Albuquerque L."/>
            <person name="Wiegand S."/>
            <person name="Da Costa M.S."/>
            <person name="Lobo-Da-Cunha A."/>
            <person name="Jogler C."/>
            <person name="Lage O.M."/>
        </authorList>
    </citation>
    <scope>NUCLEOTIDE SEQUENCE [LARGE SCALE GENOMIC DNA]</scope>
    <source>
        <strain evidence="7 8">FF15</strain>
    </source>
</reference>
<dbReference type="InterPro" id="IPR017850">
    <property type="entry name" value="Alkaline_phosphatase_core_sf"/>
</dbReference>
<keyword evidence="4" id="KW-0106">Calcium</keyword>
<comment type="caution">
    <text evidence="7">The sequence shown here is derived from an EMBL/GenBank/DDBJ whole genome shotgun (WGS) entry which is preliminary data.</text>
</comment>
<dbReference type="InterPro" id="IPR000917">
    <property type="entry name" value="Sulfatase_N"/>
</dbReference>
<sequence length="436" mass="48867">MRRLYFALLFSTLSLLIPVLAQAEDRLPNLVVIMADDLGIEGVGAYGGQSYKTPHLDALASGGMRFTHCFANPVCSPTRAQVLTGRYPFRNGIPRIIYLPDEHREFLDPNRETSFATLLKQKGYATVMAGKWQLSFLNERDLLADHGFDQSQMWQIFHNGEKTSRYANPTMRQNGKVLQKELQGGYGPAANVDFLIDFMRQHQEQPFLVYYTALLPHYPWEPTPHSEKPLKPANGVGDKKYMKDMVEYLDSQVGQIVDALEDMKLRDNTLILFTGDNGCDQRIVSTWTDGTVTRQVHGGKATMTDRGTRVPLIANWPGTIEAGKVNSDLVDLSDIMPTLLELAHTPKPKQTLDGRSFAPQLLGQAGHPRQWIHAQYGNKRLVRNQDYMLLGGSVLRPVVDFGLPTGKAIQGDLTTEQREAKQQLQAAFVGLKNTEK</sequence>
<feature type="chain" id="PRO_5030909268" description="Sulfatase N-terminal domain-containing protein" evidence="5">
    <location>
        <begin position="24"/>
        <end position="436"/>
    </location>
</feature>
<dbReference type="PROSITE" id="PS00523">
    <property type="entry name" value="SULFATASE_1"/>
    <property type="match status" value="1"/>
</dbReference>
<protein>
    <recommendedName>
        <fullName evidence="6">Sulfatase N-terminal domain-containing protein</fullName>
    </recommendedName>
</protein>
<dbReference type="Gene3D" id="3.40.720.10">
    <property type="entry name" value="Alkaline Phosphatase, subunit A"/>
    <property type="match status" value="1"/>
</dbReference>
<dbReference type="GO" id="GO:0004065">
    <property type="term" value="F:arylsulfatase activity"/>
    <property type="evidence" value="ECO:0007669"/>
    <property type="project" value="TreeGrafter"/>
</dbReference>
<dbReference type="PANTHER" id="PTHR42693">
    <property type="entry name" value="ARYLSULFATASE FAMILY MEMBER"/>
    <property type="match status" value="1"/>
</dbReference>